<proteinExistence type="predicted"/>
<evidence type="ECO:0000313" key="1">
    <source>
        <dbReference type="EMBL" id="SHE87652.1"/>
    </source>
</evidence>
<gene>
    <name evidence="1" type="ORF">SAMN02745218_00968</name>
</gene>
<keyword evidence="2" id="KW-1185">Reference proteome</keyword>
<dbReference type="Proteomes" id="UP000184196">
    <property type="component" value="Unassembled WGS sequence"/>
</dbReference>
<evidence type="ECO:0008006" key="3">
    <source>
        <dbReference type="Google" id="ProtNLM"/>
    </source>
</evidence>
<organism evidence="1 2">
    <name type="scientific">Desulfofundulus australicus DSM 11792</name>
    <dbReference type="NCBI Taxonomy" id="1121425"/>
    <lineage>
        <taxon>Bacteria</taxon>
        <taxon>Bacillati</taxon>
        <taxon>Bacillota</taxon>
        <taxon>Clostridia</taxon>
        <taxon>Eubacteriales</taxon>
        <taxon>Peptococcaceae</taxon>
        <taxon>Desulfofundulus</taxon>
    </lineage>
</organism>
<dbReference type="EMBL" id="FQUW01000010">
    <property type="protein sequence ID" value="SHE87652.1"/>
    <property type="molecule type" value="Genomic_DNA"/>
</dbReference>
<sequence>MGFNLVGAGENLQGVRKMVKEGGTMQSFTNREVQLIKFIRQLGWGEVRLRVENGQPVLIYEAIKTVKLEEDVYLNKGRKKQAPV</sequence>
<dbReference type="AlphaFoldDB" id="A0A1M4X359"/>
<protein>
    <recommendedName>
        <fullName evidence="3">DUF2292 domain-containing protein</fullName>
    </recommendedName>
</protein>
<accession>A0A1M4X359</accession>
<name>A0A1M4X359_9FIRM</name>
<evidence type="ECO:0000313" key="2">
    <source>
        <dbReference type="Proteomes" id="UP000184196"/>
    </source>
</evidence>
<reference evidence="2" key="1">
    <citation type="submission" date="2016-11" db="EMBL/GenBank/DDBJ databases">
        <authorList>
            <person name="Varghese N."/>
            <person name="Submissions S."/>
        </authorList>
    </citation>
    <scope>NUCLEOTIDE SEQUENCE [LARGE SCALE GENOMIC DNA]</scope>
    <source>
        <strain evidence="2">DSM 11792</strain>
    </source>
</reference>